<accession>A0ABN4TVQ5</accession>
<reference evidence="1 2" key="1">
    <citation type="submission" date="2016-10" db="EMBL/GenBank/DDBJ databases">
        <title>Complete genome sequences of three Cupriavidus strains isolated from various Malaysian environments.</title>
        <authorList>
            <person name="Abdullah A.A.-A."/>
            <person name="Shafie N.A.H."/>
            <person name="Lau N.S."/>
        </authorList>
    </citation>
    <scope>NUCLEOTIDE SEQUENCE [LARGE SCALE GENOMIC DNA]</scope>
    <source>
        <strain evidence="1 2">USMAA1020</strain>
    </source>
</reference>
<proteinExistence type="predicted"/>
<evidence type="ECO:0000313" key="2">
    <source>
        <dbReference type="Proteomes" id="UP000177515"/>
    </source>
</evidence>
<protein>
    <recommendedName>
        <fullName evidence="3">Transporter</fullName>
    </recommendedName>
</protein>
<dbReference type="EMBL" id="CP017755">
    <property type="protein sequence ID" value="AOZ11024.1"/>
    <property type="molecule type" value="Genomic_DNA"/>
</dbReference>
<name>A0ABN4TVQ5_9BURK</name>
<keyword evidence="2" id="KW-1185">Reference proteome</keyword>
<organism evidence="1 2">
    <name type="scientific">Cupriavidus malaysiensis</name>
    <dbReference type="NCBI Taxonomy" id="367825"/>
    <lineage>
        <taxon>Bacteria</taxon>
        <taxon>Pseudomonadati</taxon>
        <taxon>Pseudomonadota</taxon>
        <taxon>Betaproteobacteria</taxon>
        <taxon>Burkholderiales</taxon>
        <taxon>Burkholderiaceae</taxon>
        <taxon>Cupriavidus</taxon>
    </lineage>
</organism>
<dbReference type="Proteomes" id="UP000177515">
    <property type="component" value="Chromosome 2"/>
</dbReference>
<gene>
    <name evidence="1" type="ORF">BKK80_33155</name>
</gene>
<evidence type="ECO:0008006" key="3">
    <source>
        <dbReference type="Google" id="ProtNLM"/>
    </source>
</evidence>
<evidence type="ECO:0000313" key="1">
    <source>
        <dbReference type="EMBL" id="AOZ11024.1"/>
    </source>
</evidence>
<sequence>MFPPSARAVLPDEIQVYTGDINAPGQLGLELHVNTTPSGIGTPSYPGEVTTPHGWRYTAEFSYGLTRTVEFGFYIPTTLTRDNTFYVTGPKLRVKWMPLQPQDGVGSFGGINVELAHVGPRFEASQNALELRPIYGHQDARWLWAVNPVLDWNLSGTARSGVPDAAPGVKVARTMARGLAAGVEYYADLGPVNHPLPLHQEQHSVYLAFDVDRKPFVFNFGIGRGLTRATDRWTFKWIFEIPLG</sequence>
<dbReference type="RefSeq" id="WP_071073513.1">
    <property type="nucleotide sequence ID" value="NZ_CP017755.1"/>
</dbReference>